<proteinExistence type="predicted"/>
<dbReference type="Proteomes" id="UP000194860">
    <property type="component" value="Unassembled WGS sequence"/>
</dbReference>
<sequence>MVRMKWLVIGMIILLLFILLILLSKISLKVTFLYSEMEKQCLFQVKIWMIRYTFDVLERIEKQQKKTGQKIEKAEKDGGIDNKIMAQLDSIGELIKKLQEVHTIVKDFLKRVKINSWKWHSQIGAGDAASTGIVTGYAWGTKGMAAGVVGQYMHIVDVPEFEITPVFQGKGFASRCELTASFRIFRAIKTGIKLLTFMRRQRSGTNEKSVQS</sequence>
<comment type="caution">
    <text evidence="1">The sequence shown here is derived from an EMBL/GenBank/DDBJ whole genome shotgun (WGS) entry which is preliminary data.</text>
</comment>
<organism evidence="1 2">
    <name type="scientific">Bacillus thuringiensis serovar navarrensis</name>
    <dbReference type="NCBI Taxonomy" id="339658"/>
    <lineage>
        <taxon>Bacteria</taxon>
        <taxon>Bacillati</taxon>
        <taxon>Bacillota</taxon>
        <taxon>Bacilli</taxon>
        <taxon>Bacillales</taxon>
        <taxon>Bacillaceae</taxon>
        <taxon>Bacillus</taxon>
        <taxon>Bacillus cereus group</taxon>
    </lineage>
</organism>
<protein>
    <submittedName>
        <fullName evidence="1">Yvgn And cofactor Nadph</fullName>
    </submittedName>
</protein>
<name>A0A243A2M9_BACTU</name>
<reference evidence="1 2" key="1">
    <citation type="submission" date="2016-10" db="EMBL/GenBank/DDBJ databases">
        <title>Comparative genomics of Bacillus thuringiensis reveals a path to pathogens against multiple invertebrate hosts.</title>
        <authorList>
            <person name="Zheng J."/>
            <person name="Gao Q."/>
            <person name="Liu H."/>
            <person name="Peng D."/>
            <person name="Ruan L."/>
            <person name="Sun M."/>
        </authorList>
    </citation>
    <scope>NUCLEOTIDE SEQUENCE [LARGE SCALE GENOMIC DNA]</scope>
    <source>
        <strain evidence="1">BGSC 4BM1</strain>
    </source>
</reference>
<dbReference type="AlphaFoldDB" id="A0A243A2M9"/>
<accession>A0A243A2M9</accession>
<gene>
    <name evidence="1" type="ORF">BK732_23100</name>
</gene>
<dbReference type="RefSeq" id="WP_016106347.1">
    <property type="nucleotide sequence ID" value="NZ_NFDG01000128.1"/>
</dbReference>
<dbReference type="Pfam" id="PF11167">
    <property type="entry name" value="DUF2953"/>
    <property type="match status" value="1"/>
</dbReference>
<dbReference type="InterPro" id="IPR021338">
    <property type="entry name" value="DUF2953"/>
</dbReference>
<evidence type="ECO:0000313" key="1">
    <source>
        <dbReference type="EMBL" id="OTY11590.1"/>
    </source>
</evidence>
<evidence type="ECO:0000313" key="2">
    <source>
        <dbReference type="Proteomes" id="UP000194860"/>
    </source>
</evidence>
<dbReference type="EMBL" id="NFDG01000128">
    <property type="protein sequence ID" value="OTY11590.1"/>
    <property type="molecule type" value="Genomic_DNA"/>
</dbReference>